<feature type="domain" description="Vitellogenin" evidence="4">
    <location>
        <begin position="38"/>
        <end position="760"/>
    </location>
</feature>
<dbReference type="InterPro" id="IPR015819">
    <property type="entry name" value="Lipid_transp_b-sht_shell"/>
</dbReference>
<evidence type="ECO:0000259" key="4">
    <source>
        <dbReference type="PROSITE" id="PS51211"/>
    </source>
</evidence>
<feature type="disulfide bond" evidence="2">
    <location>
        <begin position="541"/>
        <end position="546"/>
    </location>
</feature>
<proteinExistence type="predicted"/>
<feature type="signal peptide" evidence="3">
    <location>
        <begin position="1"/>
        <end position="37"/>
    </location>
</feature>
<dbReference type="EMBL" id="CAXKWB010012754">
    <property type="protein sequence ID" value="CAL4105370.1"/>
    <property type="molecule type" value="Genomic_DNA"/>
</dbReference>
<evidence type="ECO:0000313" key="6">
    <source>
        <dbReference type="Proteomes" id="UP001497623"/>
    </source>
</evidence>
<feature type="chain" id="PRO_5043976979" description="Vitellogenin domain-containing protein" evidence="3">
    <location>
        <begin position="38"/>
        <end position="772"/>
    </location>
</feature>
<keyword evidence="1 3" id="KW-0732">Signal</keyword>
<dbReference type="PROSITE" id="PS51211">
    <property type="entry name" value="VITELLOGENIN"/>
    <property type="match status" value="1"/>
</dbReference>
<dbReference type="SUPFAM" id="SSF56968">
    <property type="entry name" value="Lipovitellin-phosvitin complex, beta-sheet shell regions"/>
    <property type="match status" value="1"/>
</dbReference>
<organism evidence="5 6">
    <name type="scientific">Meganyctiphanes norvegica</name>
    <name type="common">Northern krill</name>
    <name type="synonym">Thysanopoda norvegica</name>
    <dbReference type="NCBI Taxonomy" id="48144"/>
    <lineage>
        <taxon>Eukaryota</taxon>
        <taxon>Metazoa</taxon>
        <taxon>Ecdysozoa</taxon>
        <taxon>Arthropoda</taxon>
        <taxon>Crustacea</taxon>
        <taxon>Multicrustacea</taxon>
        <taxon>Malacostraca</taxon>
        <taxon>Eumalacostraca</taxon>
        <taxon>Eucarida</taxon>
        <taxon>Euphausiacea</taxon>
        <taxon>Euphausiidae</taxon>
        <taxon>Meganyctiphanes</taxon>
    </lineage>
</organism>
<dbReference type="InterPro" id="IPR011030">
    <property type="entry name" value="Lipovitellin_superhlx_dom"/>
</dbReference>
<evidence type="ECO:0000256" key="3">
    <source>
        <dbReference type="SAM" id="SignalP"/>
    </source>
</evidence>
<dbReference type="InterPro" id="IPR001747">
    <property type="entry name" value="Vitellogenin_N"/>
</dbReference>
<sequence length="772" mass="88760">SRRAVMVGHGTWNERWSAALLPCTLLLLALLTGQCWGLQVGMEYDYTYYGEVWVGIPEIRKQVAGVAIRADVQFQVVDVDHILGRIQNFEVGDMNGDLPCDMEARLPVENWGPLPDPADAKMIEDPFRFNMVDVPRGEYVMEVSPDEPHWMTDIRKTIAQIFRIYPLMKNIHHASSGLSYGDFTAKEETLFGKCTGWYQVNPLKDDVKLQEDMRVLTDMEEDSQMGRGAFVDKLWRVSRKVDFAQCEEFVKVRDLSMQNECGERPYQCNRGDLGRSNNGQYLLRGSESDMRLEEAIIDDWAIMEPYAMGEKGYQTEQIRAISKQILKVYATRPVRKQLVHETGLNITSWRYDLQPPPHHAGRQPSFDELMVGIDLDPTIVPGIMSDMLQGICDISKKLNSVSADDFVNDYDIIIFNMNYLELEQIQEMNNKLTVDGSFDGVQCWKTWIKFLTVSGAKPTQEFLLRELKANRLGRDLITNFFANVAANAQSTYILKSLIEYVAEVQGNGDDDMTMLCVYQLTYMSNWCVQPVVKAGLTDPTCGHQHCDPSLVNDIFFPFLDRGIRNQTLPHWQRVIYMVMLCNIRSTFKNDVLRPFITGETPSSNGVRLNAIASLSLYKMPPETREECMDMLSAVLNDFSESSSIRACSYMIQLTWRPTPAWWHLKAIDTWKEPNRQIASLSFKSTIIKYTSDRRLKWLDLIIPIMKPAPSSGASMSSIQHYYYKILTTGWESTWMNSFLVSRSDEVYPERYVQFEQPMRVGTWFPQTQVMRY</sequence>
<reference evidence="5 6" key="1">
    <citation type="submission" date="2024-05" db="EMBL/GenBank/DDBJ databases">
        <authorList>
            <person name="Wallberg A."/>
        </authorList>
    </citation>
    <scope>NUCLEOTIDE SEQUENCE [LARGE SCALE GENOMIC DNA]</scope>
</reference>
<dbReference type="SUPFAM" id="SSF48431">
    <property type="entry name" value="Lipovitellin-phosvitin complex, superhelical domain"/>
    <property type="match status" value="1"/>
</dbReference>
<evidence type="ECO:0000256" key="2">
    <source>
        <dbReference type="PROSITE-ProRule" id="PRU00557"/>
    </source>
</evidence>
<protein>
    <recommendedName>
        <fullName evidence="4">Vitellogenin domain-containing protein</fullName>
    </recommendedName>
</protein>
<dbReference type="GO" id="GO:0005319">
    <property type="term" value="F:lipid transporter activity"/>
    <property type="evidence" value="ECO:0007669"/>
    <property type="project" value="InterPro"/>
</dbReference>
<dbReference type="Gene3D" id="2.30.230.10">
    <property type="entry name" value="Lipovitellin, beta-sheet shell regions, chain A"/>
    <property type="match status" value="1"/>
</dbReference>
<dbReference type="InterPro" id="IPR015816">
    <property type="entry name" value="Vitellinogen_b-sht_N"/>
</dbReference>
<dbReference type="Gene3D" id="1.25.10.20">
    <property type="entry name" value="Vitellinogen, superhelical"/>
    <property type="match status" value="1"/>
</dbReference>
<dbReference type="AlphaFoldDB" id="A0AAV2QXA8"/>
<evidence type="ECO:0000313" key="5">
    <source>
        <dbReference type="EMBL" id="CAL4105370.1"/>
    </source>
</evidence>
<comment type="caution">
    <text evidence="5">The sequence shown here is derived from an EMBL/GenBank/DDBJ whole genome shotgun (WGS) entry which is preliminary data.</text>
</comment>
<evidence type="ECO:0000256" key="1">
    <source>
        <dbReference type="ARBA" id="ARBA00022729"/>
    </source>
</evidence>
<gene>
    <name evidence="5" type="ORF">MNOR_LOCUS18077</name>
</gene>
<feature type="non-terminal residue" evidence="5">
    <location>
        <position position="772"/>
    </location>
</feature>
<comment type="caution">
    <text evidence="2">Lacks conserved residue(s) required for the propagation of feature annotation.</text>
</comment>
<dbReference type="SMART" id="SM00638">
    <property type="entry name" value="LPD_N"/>
    <property type="match status" value="1"/>
</dbReference>
<feature type="non-terminal residue" evidence="5">
    <location>
        <position position="1"/>
    </location>
</feature>
<keyword evidence="2" id="KW-1015">Disulfide bond</keyword>
<name>A0AAV2QXA8_MEGNR</name>
<dbReference type="Pfam" id="PF01347">
    <property type="entry name" value="Vitellogenin_N"/>
    <property type="match status" value="1"/>
</dbReference>
<keyword evidence="6" id="KW-1185">Reference proteome</keyword>
<accession>A0AAV2QXA8</accession>
<dbReference type="Proteomes" id="UP001497623">
    <property type="component" value="Unassembled WGS sequence"/>
</dbReference>